<keyword evidence="1" id="KW-0472">Membrane</keyword>
<dbReference type="RefSeq" id="WP_089217060.1">
    <property type="nucleotide sequence ID" value="NZ_FZPA01000015.1"/>
</dbReference>
<evidence type="ECO:0000313" key="3">
    <source>
        <dbReference type="Proteomes" id="UP000198339"/>
    </source>
</evidence>
<name>A0A239KNP8_9SPHN</name>
<feature type="transmembrane region" description="Helical" evidence="1">
    <location>
        <begin position="12"/>
        <end position="31"/>
    </location>
</feature>
<keyword evidence="1" id="KW-1133">Transmembrane helix</keyword>
<feature type="transmembrane region" description="Helical" evidence="1">
    <location>
        <begin position="37"/>
        <end position="54"/>
    </location>
</feature>
<reference evidence="2 3" key="1">
    <citation type="submission" date="2017-06" db="EMBL/GenBank/DDBJ databases">
        <authorList>
            <person name="Kim H.J."/>
            <person name="Triplett B.A."/>
        </authorList>
    </citation>
    <scope>NUCLEOTIDE SEQUENCE [LARGE SCALE GENOMIC DNA]</scope>
    <source>
        <strain evidence="2 3">DS15</strain>
    </source>
</reference>
<evidence type="ECO:0000313" key="2">
    <source>
        <dbReference type="EMBL" id="SNT19298.1"/>
    </source>
</evidence>
<dbReference type="AlphaFoldDB" id="A0A239KNP8"/>
<gene>
    <name evidence="2" type="ORF">SAMN06295955_11546</name>
</gene>
<accession>A0A239KNP8</accession>
<dbReference type="Proteomes" id="UP000198339">
    <property type="component" value="Unassembled WGS sequence"/>
</dbReference>
<organism evidence="2 3">
    <name type="scientific">Sphingopyxis indica</name>
    <dbReference type="NCBI Taxonomy" id="436663"/>
    <lineage>
        <taxon>Bacteria</taxon>
        <taxon>Pseudomonadati</taxon>
        <taxon>Pseudomonadota</taxon>
        <taxon>Alphaproteobacteria</taxon>
        <taxon>Sphingomonadales</taxon>
        <taxon>Sphingomonadaceae</taxon>
        <taxon>Sphingopyxis</taxon>
    </lineage>
</organism>
<sequence>MTGLNNEAQMAMVIALIAGLPLGLFVSPWWLLLCAPAVLWLSGLAVAFVMLRAGKGAKLW</sequence>
<evidence type="ECO:0000256" key="1">
    <source>
        <dbReference type="SAM" id="Phobius"/>
    </source>
</evidence>
<proteinExistence type="predicted"/>
<protein>
    <submittedName>
        <fullName evidence="2">Uncharacterized protein</fullName>
    </submittedName>
</protein>
<keyword evidence="3" id="KW-1185">Reference proteome</keyword>
<dbReference type="EMBL" id="FZPA01000015">
    <property type="protein sequence ID" value="SNT19298.1"/>
    <property type="molecule type" value="Genomic_DNA"/>
</dbReference>
<keyword evidence="1" id="KW-0812">Transmembrane</keyword>